<dbReference type="InterPro" id="IPR029058">
    <property type="entry name" value="AB_hydrolase_fold"/>
</dbReference>
<sequence>MPIAPDDLRRVTAEPLGRTRPVPGARLRLICFPHSGAAPAAPRWAQAVGPDIEVWHAVLPGRAGRAAEPFATRWEPLVTEFADAVQARVGGPYALFGQSLGAMVAFEVARELQRRGAPPVHLITAASAAPDDRLPVEVPADDQELIRTVERHYAGIPAAVRAEPDLLAHFLPPLRADLELAAAHRYAAGPPLGCPVTAFAGDRDRTVPAAALAGWHGHTAADCEIHRLDGGHFCLGDHEEQVLAVVRRRLGAAR</sequence>
<evidence type="ECO:0000256" key="1">
    <source>
        <dbReference type="ARBA" id="ARBA00007169"/>
    </source>
</evidence>
<organism evidence="3 4">
    <name type="scientific">Kitasatospora cheerisanensis KCTC 2395</name>
    <dbReference type="NCBI Taxonomy" id="1348663"/>
    <lineage>
        <taxon>Bacteria</taxon>
        <taxon>Bacillati</taxon>
        <taxon>Actinomycetota</taxon>
        <taxon>Actinomycetes</taxon>
        <taxon>Kitasatosporales</taxon>
        <taxon>Streptomycetaceae</taxon>
        <taxon>Kitasatospora</taxon>
    </lineage>
</organism>
<dbReference type="Proteomes" id="UP000027178">
    <property type="component" value="Unassembled WGS sequence"/>
</dbReference>
<evidence type="ECO:0000313" key="3">
    <source>
        <dbReference type="EMBL" id="KDN83855.1"/>
    </source>
</evidence>
<gene>
    <name evidence="3" type="ORF">KCH_45040</name>
</gene>
<dbReference type="Pfam" id="PF00975">
    <property type="entry name" value="Thioesterase"/>
    <property type="match status" value="1"/>
</dbReference>
<name>A0A066Z114_9ACTN</name>
<dbReference type="InterPro" id="IPR001031">
    <property type="entry name" value="Thioesterase"/>
</dbReference>
<evidence type="ECO:0000259" key="2">
    <source>
        <dbReference type="Pfam" id="PF00975"/>
    </source>
</evidence>
<dbReference type="Gene3D" id="3.40.50.1820">
    <property type="entry name" value="alpha/beta hydrolase"/>
    <property type="match status" value="1"/>
</dbReference>
<evidence type="ECO:0000313" key="4">
    <source>
        <dbReference type="Proteomes" id="UP000027178"/>
    </source>
</evidence>
<comment type="caution">
    <text evidence="3">The sequence shown here is derived from an EMBL/GenBank/DDBJ whole genome shotgun (WGS) entry which is preliminary data.</text>
</comment>
<dbReference type="SUPFAM" id="SSF53474">
    <property type="entry name" value="alpha/beta-Hydrolases"/>
    <property type="match status" value="1"/>
</dbReference>
<dbReference type="PANTHER" id="PTHR11487:SF0">
    <property type="entry name" value="S-ACYL FATTY ACID SYNTHASE THIOESTERASE, MEDIUM CHAIN"/>
    <property type="match status" value="1"/>
</dbReference>
<dbReference type="HOGENOM" id="CLU_070456_1_1_11"/>
<reference evidence="3 4" key="1">
    <citation type="submission" date="2014-05" db="EMBL/GenBank/DDBJ databases">
        <title>Draft Genome Sequence of Kitasatospora cheerisanensis KCTC 2395.</title>
        <authorList>
            <person name="Nam D.H."/>
        </authorList>
    </citation>
    <scope>NUCLEOTIDE SEQUENCE [LARGE SCALE GENOMIC DNA]</scope>
    <source>
        <strain evidence="3 4">KCTC 2395</strain>
    </source>
</reference>
<dbReference type="AlphaFoldDB" id="A0A066Z114"/>
<dbReference type="eggNOG" id="COG3208">
    <property type="taxonomic scope" value="Bacteria"/>
</dbReference>
<dbReference type="EMBL" id="JNBY01000094">
    <property type="protein sequence ID" value="KDN83855.1"/>
    <property type="molecule type" value="Genomic_DNA"/>
</dbReference>
<accession>A0A066Z114</accession>
<comment type="similarity">
    <text evidence="1">Belongs to the thioesterase family.</text>
</comment>
<dbReference type="RefSeq" id="WP_051653294.1">
    <property type="nucleotide sequence ID" value="NZ_KK853997.1"/>
</dbReference>
<dbReference type="PATRIC" id="fig|1348663.4.peg.4345"/>
<dbReference type="GO" id="GO:0008610">
    <property type="term" value="P:lipid biosynthetic process"/>
    <property type="evidence" value="ECO:0007669"/>
    <property type="project" value="TreeGrafter"/>
</dbReference>
<proteinExistence type="inferred from homology"/>
<protein>
    <recommendedName>
        <fullName evidence="2">Thioesterase domain-containing protein</fullName>
    </recommendedName>
</protein>
<dbReference type="PANTHER" id="PTHR11487">
    <property type="entry name" value="THIOESTERASE"/>
    <property type="match status" value="1"/>
</dbReference>
<feature type="domain" description="Thioesterase" evidence="2">
    <location>
        <begin position="28"/>
        <end position="247"/>
    </location>
</feature>
<keyword evidence="4" id="KW-1185">Reference proteome</keyword>
<dbReference type="InterPro" id="IPR012223">
    <property type="entry name" value="TEII"/>
</dbReference>
<dbReference type="OrthoDB" id="3872750at2"/>